<dbReference type="InterPro" id="IPR036291">
    <property type="entry name" value="NAD(P)-bd_dom_sf"/>
</dbReference>
<comment type="similarity">
    <text evidence="1">Belongs to the NAD(P)-dependent epimerase/dehydratase family.</text>
</comment>
<gene>
    <name evidence="3" type="ORF">METZ01_LOCUS49741</name>
</gene>
<feature type="domain" description="NAD-dependent epimerase/dehydratase" evidence="2">
    <location>
        <begin position="11"/>
        <end position="235"/>
    </location>
</feature>
<dbReference type="EMBL" id="UINC01002457">
    <property type="protein sequence ID" value="SUZ96887.1"/>
    <property type="molecule type" value="Genomic_DNA"/>
</dbReference>
<accession>A0A381S3S5</accession>
<evidence type="ECO:0000256" key="1">
    <source>
        <dbReference type="ARBA" id="ARBA00007637"/>
    </source>
</evidence>
<dbReference type="Gene3D" id="3.40.50.720">
    <property type="entry name" value="NAD(P)-binding Rossmann-like Domain"/>
    <property type="match status" value="1"/>
</dbReference>
<name>A0A381S3S5_9ZZZZ</name>
<dbReference type="AlphaFoldDB" id="A0A381S3S5"/>
<dbReference type="Pfam" id="PF01370">
    <property type="entry name" value="Epimerase"/>
    <property type="match status" value="1"/>
</dbReference>
<dbReference type="SUPFAM" id="SSF51735">
    <property type="entry name" value="NAD(P)-binding Rossmann-fold domains"/>
    <property type="match status" value="1"/>
</dbReference>
<dbReference type="PANTHER" id="PTHR43000">
    <property type="entry name" value="DTDP-D-GLUCOSE 4,6-DEHYDRATASE-RELATED"/>
    <property type="match status" value="1"/>
</dbReference>
<organism evidence="3">
    <name type="scientific">marine metagenome</name>
    <dbReference type="NCBI Taxonomy" id="408172"/>
    <lineage>
        <taxon>unclassified sequences</taxon>
        <taxon>metagenomes</taxon>
        <taxon>ecological metagenomes</taxon>
    </lineage>
</organism>
<feature type="non-terminal residue" evidence="3">
    <location>
        <position position="1"/>
    </location>
</feature>
<evidence type="ECO:0000313" key="3">
    <source>
        <dbReference type="EMBL" id="SUZ96887.1"/>
    </source>
</evidence>
<reference evidence="3" key="1">
    <citation type="submission" date="2018-05" db="EMBL/GenBank/DDBJ databases">
        <authorList>
            <person name="Lanie J.A."/>
            <person name="Ng W.-L."/>
            <person name="Kazmierczak K.M."/>
            <person name="Andrzejewski T.M."/>
            <person name="Davidsen T.M."/>
            <person name="Wayne K.J."/>
            <person name="Tettelin H."/>
            <person name="Glass J.I."/>
            <person name="Rusch D."/>
            <person name="Podicherti R."/>
            <person name="Tsui H.-C.T."/>
            <person name="Winkler M.E."/>
        </authorList>
    </citation>
    <scope>NUCLEOTIDE SEQUENCE</scope>
</reference>
<proteinExistence type="inferred from homology"/>
<sequence length="312" mass="34421">VVSGSSSAKRVLVTGATGFIGQHCLHYLVNEGFEVHAMSRSRHKTGVDDDGVHWYLTDLFNSGSQETIVNEVRPTHLLHFAWYAEPGHFWTAAENLQCVSASLALLQAFGEQGGERVVMAGTCAEYDWGQGLCLESVTPRKPSTVYGTCKNALQEILSIYSNQFGLSSAWGRIFFLYGPKEHPSRLVSSVIQSILRGETARCSSGEQVRDFMYVTDVASAFVALLNSDIQGPVNIASGEAITLKDVVERIATKLGRPELLKLGARSTNLQDPPLLLADISRLKDELGWQPSFDIDRGLDETIAWWKEELKWS</sequence>
<evidence type="ECO:0000259" key="2">
    <source>
        <dbReference type="Pfam" id="PF01370"/>
    </source>
</evidence>
<dbReference type="InterPro" id="IPR001509">
    <property type="entry name" value="Epimerase_deHydtase"/>
</dbReference>
<protein>
    <recommendedName>
        <fullName evidence="2">NAD-dependent epimerase/dehydratase domain-containing protein</fullName>
    </recommendedName>
</protein>